<proteinExistence type="predicted"/>
<evidence type="ECO:0000313" key="2">
    <source>
        <dbReference type="EMBL" id="ELR68922.1"/>
    </source>
</evidence>
<dbReference type="InterPro" id="IPR039422">
    <property type="entry name" value="MarR/SlyA-like"/>
</dbReference>
<reference evidence="2 3" key="1">
    <citation type="submission" date="2012-12" db="EMBL/GenBank/DDBJ databases">
        <title>Genome assembly of Fulvivirga imtechensis AK7.</title>
        <authorList>
            <person name="Nupur N."/>
            <person name="Khatri I."/>
            <person name="Kumar R."/>
            <person name="Subramanian S."/>
            <person name="Pinnaka A."/>
        </authorList>
    </citation>
    <scope>NUCLEOTIDE SEQUENCE [LARGE SCALE GENOMIC DNA]</scope>
    <source>
        <strain evidence="2 3">AK7</strain>
    </source>
</reference>
<dbReference type="EMBL" id="AMZN01000087">
    <property type="protein sequence ID" value="ELR68922.1"/>
    <property type="molecule type" value="Genomic_DNA"/>
</dbReference>
<dbReference type="PANTHER" id="PTHR33164:SF101">
    <property type="entry name" value="TRANSCRIPTIONAL REPRESSOR MPRA"/>
    <property type="match status" value="1"/>
</dbReference>
<protein>
    <submittedName>
        <fullName evidence="2">Transcriptional regulator, MarR family</fullName>
    </submittedName>
</protein>
<dbReference type="SMART" id="SM00347">
    <property type="entry name" value="HTH_MARR"/>
    <property type="match status" value="1"/>
</dbReference>
<name>L8JNH2_9BACT</name>
<dbReference type="SUPFAM" id="SSF46785">
    <property type="entry name" value="Winged helix' DNA-binding domain"/>
    <property type="match status" value="1"/>
</dbReference>
<feature type="domain" description="HTH marR-type" evidence="1">
    <location>
        <begin position="1"/>
        <end position="149"/>
    </location>
</feature>
<comment type="caution">
    <text evidence="2">The sequence shown here is derived from an EMBL/GenBank/DDBJ whole genome shotgun (WGS) entry which is preliminary data.</text>
</comment>
<dbReference type="InterPro" id="IPR036388">
    <property type="entry name" value="WH-like_DNA-bd_sf"/>
</dbReference>
<evidence type="ECO:0000259" key="1">
    <source>
        <dbReference type="PROSITE" id="PS50995"/>
    </source>
</evidence>
<evidence type="ECO:0000313" key="3">
    <source>
        <dbReference type="Proteomes" id="UP000011135"/>
    </source>
</evidence>
<dbReference type="PROSITE" id="PS50995">
    <property type="entry name" value="HTH_MARR_2"/>
    <property type="match status" value="1"/>
</dbReference>
<dbReference type="Gene3D" id="1.10.10.10">
    <property type="entry name" value="Winged helix-like DNA-binding domain superfamily/Winged helix DNA-binding domain"/>
    <property type="match status" value="1"/>
</dbReference>
<dbReference type="eggNOG" id="COG1846">
    <property type="taxonomic scope" value="Bacteria"/>
</dbReference>
<gene>
    <name evidence="2" type="ORF">C900_05615</name>
</gene>
<dbReference type="PRINTS" id="PR00598">
    <property type="entry name" value="HTHMARR"/>
</dbReference>
<dbReference type="Proteomes" id="UP000011135">
    <property type="component" value="Unassembled WGS sequence"/>
</dbReference>
<organism evidence="2 3">
    <name type="scientific">Fulvivirga imtechensis AK7</name>
    <dbReference type="NCBI Taxonomy" id="1237149"/>
    <lineage>
        <taxon>Bacteria</taxon>
        <taxon>Pseudomonadati</taxon>
        <taxon>Bacteroidota</taxon>
        <taxon>Cytophagia</taxon>
        <taxon>Cytophagales</taxon>
        <taxon>Fulvivirgaceae</taxon>
        <taxon>Fulvivirga</taxon>
    </lineage>
</organism>
<dbReference type="GO" id="GO:0006950">
    <property type="term" value="P:response to stress"/>
    <property type="evidence" value="ECO:0007669"/>
    <property type="project" value="TreeGrafter"/>
</dbReference>
<accession>L8JNH2</accession>
<dbReference type="AlphaFoldDB" id="L8JNH2"/>
<keyword evidence="3" id="KW-1185">Reference proteome</keyword>
<dbReference type="PANTHER" id="PTHR33164">
    <property type="entry name" value="TRANSCRIPTIONAL REGULATOR, MARR FAMILY"/>
    <property type="match status" value="1"/>
</dbReference>
<dbReference type="InterPro" id="IPR000835">
    <property type="entry name" value="HTH_MarR-typ"/>
</dbReference>
<dbReference type="STRING" id="1237149.C900_05615"/>
<dbReference type="GO" id="GO:0003700">
    <property type="term" value="F:DNA-binding transcription factor activity"/>
    <property type="evidence" value="ECO:0007669"/>
    <property type="project" value="InterPro"/>
</dbReference>
<sequence>MRIEDELQQKSFKSEKQKATLNLLFTSGWLVNQHKEFFKPFGITTQQYNVLRILRGQHPKSISTCVIKERMLDRNSDVSRIVDRLTLKGWVKKTTCPNDRRLVDVVISEDGLNLLKRMDKAVDQLDDNLGGLSEKDAVQLNELLDKIRSENKEKK</sequence>
<dbReference type="InterPro" id="IPR036390">
    <property type="entry name" value="WH_DNA-bd_sf"/>
</dbReference>
<dbReference type="Pfam" id="PF01047">
    <property type="entry name" value="MarR"/>
    <property type="match status" value="1"/>
</dbReference>
<dbReference type="OrthoDB" id="763883at2"/>
<dbReference type="RefSeq" id="WP_009582723.1">
    <property type="nucleotide sequence ID" value="NZ_AMZN01000087.1"/>
</dbReference>